<evidence type="ECO:0000256" key="5">
    <source>
        <dbReference type="ARBA" id="ARBA00022840"/>
    </source>
</evidence>
<protein>
    <recommendedName>
        <fullName evidence="7">sphingosine kinase</fullName>
        <ecNumber evidence="7">2.7.1.91</ecNumber>
    </recommendedName>
</protein>
<evidence type="ECO:0000256" key="4">
    <source>
        <dbReference type="ARBA" id="ARBA00022777"/>
    </source>
</evidence>
<keyword evidence="5" id="KW-0067">ATP-binding</keyword>
<name>A0A5J6SCW7_POTMO</name>
<accession>A0A5J6SCW7</accession>
<dbReference type="Gene3D" id="3.40.50.10330">
    <property type="entry name" value="Probable inorganic polyphosphate/atp-NAD kinase, domain 1"/>
    <property type="match status" value="1"/>
</dbReference>
<sequence length="705" mass="75719">MEAEPRDLIHRETGTNARGGGLDTRSLTWPLPHGESGSGSRVRGEARYSQSPTRALLHGEVGSGASSSSEARYALTLTREALHVQRLGPRAEQERRLVLPLRHVLGCRRREGDSEAAHFTLSCYLPRRGLVGAGRGCRRVVKTFRVDDGAGAAENRARADRWVAGIRCLLLGVDVPAEAEISLSLLPRPRRLLLLVNPRSGQSLGMQYCHQYVLPMISEADVSYNLVRTEYQNHAKELVQEITLSEWDGIVIVSGDGLLHEVINGLMSRPDWERAIRMPLGVIPAGSGNALAASINHHAGNRMATGEELLQNCILLLCRGCPTPMDLVSVTTSSGRRLFSFLSVAWGFVADVDLESERYRQLGPARFTLGTLVRLASLRRYRARLSYLPAPPGTPPSTTSTPPPHRGRRPLCRSATADGGQSTSHPALCRTLSEAGGWLPPSPYPSAEGFSFEGVSFQEEEEEGFNSDQVSSEGVNSINKSFALVNLKGVNSSPVSSEGVNSVSKDASPVTSERIHSGAAGSEGVNATHRDPGRDPSPHKRAAMLSEAGEGTPSGESPCRDLPPDHLLAPLDCPVPGGWRTLEGDFVLVLAVYQSHLGSELVAAPFARFADRALHLLYVRAGLSRASLLRLFLAMGTGTHLSLGCPHLTYLPVSAFRLEPLGSRPGTLAVDGERVEGGSVQAQLHPGLARVIAGVPPPHRPSGKP</sequence>
<feature type="domain" description="DAGKc" evidence="9">
    <location>
        <begin position="187"/>
        <end position="334"/>
    </location>
</feature>
<dbReference type="PANTHER" id="PTHR12358">
    <property type="entry name" value="SPHINGOSINE KINASE"/>
    <property type="match status" value="1"/>
</dbReference>
<feature type="compositionally biased region" description="Low complexity" evidence="8">
    <location>
        <begin position="59"/>
        <end position="68"/>
    </location>
</feature>
<dbReference type="EMBL" id="MK545239">
    <property type="protein sequence ID" value="QFF91286.1"/>
    <property type="molecule type" value="mRNA"/>
</dbReference>
<feature type="region of interest" description="Disordered" evidence="8">
    <location>
        <begin position="1"/>
        <end position="68"/>
    </location>
</feature>
<dbReference type="SMART" id="SM00046">
    <property type="entry name" value="DAGKc"/>
    <property type="match status" value="1"/>
</dbReference>
<dbReference type="PROSITE" id="PS50146">
    <property type="entry name" value="DAGK"/>
    <property type="match status" value="1"/>
</dbReference>
<dbReference type="GO" id="GO:0006669">
    <property type="term" value="P:sphinganine-1-phosphate biosynthetic process"/>
    <property type="evidence" value="ECO:0007669"/>
    <property type="project" value="TreeGrafter"/>
</dbReference>
<dbReference type="GO" id="GO:0043065">
    <property type="term" value="P:positive regulation of apoptotic process"/>
    <property type="evidence" value="ECO:0007669"/>
    <property type="project" value="TreeGrafter"/>
</dbReference>
<keyword evidence="3" id="KW-0547">Nucleotide-binding</keyword>
<evidence type="ECO:0000256" key="8">
    <source>
        <dbReference type="SAM" id="MobiDB-lite"/>
    </source>
</evidence>
<gene>
    <name evidence="10" type="primary">SPHK1</name>
</gene>
<proteinExistence type="evidence at transcript level"/>
<evidence type="ECO:0000256" key="7">
    <source>
        <dbReference type="ARBA" id="ARBA00044037"/>
    </source>
</evidence>
<dbReference type="GO" id="GO:0005737">
    <property type="term" value="C:cytoplasm"/>
    <property type="evidence" value="ECO:0007669"/>
    <property type="project" value="TreeGrafter"/>
</dbReference>
<reference evidence="10" key="1">
    <citation type="submission" date="2019-02" db="EMBL/GenBank/DDBJ databases">
        <authorList>
            <person name="Vechtova P."/>
            <person name="Dzyuba B."/>
            <person name="Dzyuba V."/>
            <person name="Silveira A.N."/>
            <person name="Silveira R.V."/>
            <person name="Fussy Z."/>
            <person name="Grubhoffer L."/>
            <person name="Rodina M."/>
            <person name="Sterba J."/>
        </authorList>
    </citation>
    <scope>NUCLEOTIDE SEQUENCE</scope>
</reference>
<dbReference type="EC" id="2.7.1.91" evidence="7"/>
<dbReference type="GO" id="GO:0005524">
    <property type="term" value="F:ATP binding"/>
    <property type="evidence" value="ECO:0007669"/>
    <property type="project" value="UniProtKB-KW"/>
</dbReference>
<dbReference type="GO" id="GO:0016020">
    <property type="term" value="C:membrane"/>
    <property type="evidence" value="ECO:0007669"/>
    <property type="project" value="TreeGrafter"/>
</dbReference>
<evidence type="ECO:0000259" key="9">
    <source>
        <dbReference type="PROSITE" id="PS50146"/>
    </source>
</evidence>
<dbReference type="InterPro" id="IPR016064">
    <property type="entry name" value="NAD/diacylglycerol_kinase_sf"/>
</dbReference>
<evidence type="ECO:0000256" key="3">
    <source>
        <dbReference type="ARBA" id="ARBA00022741"/>
    </source>
</evidence>
<dbReference type="GO" id="GO:0012505">
    <property type="term" value="C:endomembrane system"/>
    <property type="evidence" value="ECO:0007669"/>
    <property type="project" value="UniProtKB-SubCell"/>
</dbReference>
<evidence type="ECO:0000256" key="6">
    <source>
        <dbReference type="ARBA" id="ARBA00023136"/>
    </source>
</evidence>
<dbReference type="PANTHER" id="PTHR12358:SF40">
    <property type="entry name" value="SPHINGOSINE KINASE 2"/>
    <property type="match status" value="1"/>
</dbReference>
<evidence type="ECO:0000313" key="10">
    <source>
        <dbReference type="EMBL" id="QFF91286.1"/>
    </source>
</evidence>
<keyword evidence="2" id="KW-0808">Transferase</keyword>
<feature type="compositionally biased region" description="Polar residues" evidence="8">
    <location>
        <begin position="490"/>
        <end position="511"/>
    </location>
</feature>
<evidence type="ECO:0000256" key="2">
    <source>
        <dbReference type="ARBA" id="ARBA00022679"/>
    </source>
</evidence>
<dbReference type="InterPro" id="IPR050187">
    <property type="entry name" value="Lipid_Phosphate_FormReg"/>
</dbReference>
<dbReference type="SUPFAM" id="SSF111331">
    <property type="entry name" value="NAD kinase/diacylglycerol kinase-like"/>
    <property type="match status" value="1"/>
</dbReference>
<dbReference type="Pfam" id="PF00781">
    <property type="entry name" value="DAGK_cat"/>
    <property type="match status" value="1"/>
</dbReference>
<comment type="subcellular location">
    <subcellularLocation>
        <location evidence="1">Endomembrane system</location>
    </subcellularLocation>
</comment>
<organism evidence="10">
    <name type="scientific">Potamotrygon motoro</name>
    <name type="common">Ocellate river stingray</name>
    <name type="synonym">Taeniura motoro</name>
    <dbReference type="NCBI Taxonomy" id="86373"/>
    <lineage>
        <taxon>Eukaryota</taxon>
        <taxon>Metazoa</taxon>
        <taxon>Chordata</taxon>
        <taxon>Craniata</taxon>
        <taxon>Vertebrata</taxon>
        <taxon>Chondrichthyes</taxon>
        <taxon>Elasmobranchii</taxon>
        <taxon>Batoidea</taxon>
        <taxon>Myliobatiformes</taxon>
        <taxon>Potamotrygonidae</taxon>
        <taxon>Potamotrygon</taxon>
    </lineage>
</organism>
<feature type="compositionally biased region" description="Basic and acidic residues" evidence="8">
    <location>
        <begin position="1"/>
        <end position="13"/>
    </location>
</feature>
<dbReference type="GO" id="GO:0046512">
    <property type="term" value="P:sphingosine biosynthetic process"/>
    <property type="evidence" value="ECO:0007669"/>
    <property type="project" value="TreeGrafter"/>
</dbReference>
<dbReference type="InterPro" id="IPR017438">
    <property type="entry name" value="ATP-NAD_kinase_N"/>
</dbReference>
<feature type="region of interest" description="Disordered" evidence="8">
    <location>
        <begin position="490"/>
        <end position="563"/>
    </location>
</feature>
<dbReference type="InterPro" id="IPR001206">
    <property type="entry name" value="Diacylglycerol_kinase_cat_dom"/>
</dbReference>
<dbReference type="FunFam" id="3.40.50.10330:FF:000005">
    <property type="entry name" value="Sphingosine kinase 2"/>
    <property type="match status" value="1"/>
</dbReference>
<feature type="compositionally biased region" description="Basic and acidic residues" evidence="8">
    <location>
        <begin position="528"/>
        <end position="538"/>
    </location>
</feature>
<keyword evidence="6" id="KW-0472">Membrane</keyword>
<evidence type="ECO:0000256" key="1">
    <source>
        <dbReference type="ARBA" id="ARBA00004308"/>
    </source>
</evidence>
<feature type="region of interest" description="Disordered" evidence="8">
    <location>
        <begin position="387"/>
        <end position="427"/>
    </location>
</feature>
<keyword evidence="4 10" id="KW-0418">Kinase</keyword>
<dbReference type="Gene3D" id="2.60.200.40">
    <property type="match status" value="1"/>
</dbReference>
<dbReference type="GO" id="GO:0008481">
    <property type="term" value="F:sphingosine kinase activity"/>
    <property type="evidence" value="ECO:0007669"/>
    <property type="project" value="UniProtKB-EC"/>
</dbReference>
<dbReference type="AlphaFoldDB" id="A0A5J6SCW7"/>